<feature type="compositionally biased region" description="Polar residues" evidence="1">
    <location>
        <begin position="18"/>
        <end position="40"/>
    </location>
</feature>
<evidence type="ECO:0000313" key="2">
    <source>
        <dbReference type="EMBL" id="ORZ33844.1"/>
    </source>
</evidence>
<feature type="region of interest" description="Disordered" evidence="1">
    <location>
        <begin position="1"/>
        <end position="41"/>
    </location>
</feature>
<feature type="region of interest" description="Disordered" evidence="1">
    <location>
        <begin position="197"/>
        <end position="258"/>
    </location>
</feature>
<organism evidence="2 3">
    <name type="scientific">Catenaria anguillulae PL171</name>
    <dbReference type="NCBI Taxonomy" id="765915"/>
    <lineage>
        <taxon>Eukaryota</taxon>
        <taxon>Fungi</taxon>
        <taxon>Fungi incertae sedis</taxon>
        <taxon>Blastocladiomycota</taxon>
        <taxon>Blastocladiomycetes</taxon>
        <taxon>Blastocladiales</taxon>
        <taxon>Catenariaceae</taxon>
        <taxon>Catenaria</taxon>
    </lineage>
</organism>
<evidence type="ECO:0000256" key="1">
    <source>
        <dbReference type="SAM" id="MobiDB-lite"/>
    </source>
</evidence>
<feature type="compositionally biased region" description="Basic and acidic residues" evidence="1">
    <location>
        <begin position="153"/>
        <end position="163"/>
    </location>
</feature>
<proteinExistence type="predicted"/>
<gene>
    <name evidence="2" type="ORF">BCR44DRAFT_39615</name>
</gene>
<evidence type="ECO:0000313" key="3">
    <source>
        <dbReference type="Proteomes" id="UP000193411"/>
    </source>
</evidence>
<reference evidence="2 3" key="1">
    <citation type="submission" date="2016-07" db="EMBL/GenBank/DDBJ databases">
        <title>Pervasive Adenine N6-methylation of Active Genes in Fungi.</title>
        <authorList>
            <consortium name="DOE Joint Genome Institute"/>
            <person name="Mondo S.J."/>
            <person name="Dannebaum R.O."/>
            <person name="Kuo R.C."/>
            <person name="Labutti K."/>
            <person name="Haridas S."/>
            <person name="Kuo A."/>
            <person name="Salamov A."/>
            <person name="Ahrendt S.R."/>
            <person name="Lipzen A."/>
            <person name="Sullivan W."/>
            <person name="Andreopoulos W.B."/>
            <person name="Clum A."/>
            <person name="Lindquist E."/>
            <person name="Daum C."/>
            <person name="Ramamoorthy G.K."/>
            <person name="Gryganskyi A."/>
            <person name="Culley D."/>
            <person name="Magnuson J.K."/>
            <person name="James T.Y."/>
            <person name="O'Malley M.A."/>
            <person name="Stajich J.E."/>
            <person name="Spatafora J.W."/>
            <person name="Visel A."/>
            <person name="Grigoriev I.V."/>
        </authorList>
    </citation>
    <scope>NUCLEOTIDE SEQUENCE [LARGE SCALE GENOMIC DNA]</scope>
    <source>
        <strain evidence="2 3">PL171</strain>
    </source>
</reference>
<protein>
    <submittedName>
        <fullName evidence="2">Uncharacterized protein</fullName>
    </submittedName>
</protein>
<dbReference type="Proteomes" id="UP000193411">
    <property type="component" value="Unassembled WGS sequence"/>
</dbReference>
<dbReference type="EMBL" id="MCFL01000033">
    <property type="protein sequence ID" value="ORZ33844.1"/>
    <property type="molecule type" value="Genomic_DNA"/>
</dbReference>
<dbReference type="AlphaFoldDB" id="A0A1Y2HIN6"/>
<feature type="compositionally biased region" description="Basic and acidic residues" evidence="1">
    <location>
        <begin position="207"/>
        <end position="234"/>
    </location>
</feature>
<sequence>MVLDGKNAHDSGQDERQAQSMPTQPPTNVASSAASAQDNSIPVELRRSKSLPLVHCVPSTITSYIDPKQLVLASPLRQPLAELEDNKHTPNLFKSHVSLVHTIAGHGHDHLAARREQSSQPTAVPLTRRTTAPIPLAPSDALTRFEAQVKNWDGGRRHQDHTKPIAGANQGQKKDHTDAGTHQAGLLQVLGPYVASRTEGTSEDADLDRSDKRPWFTRRHTDPVVGKGTDKKQWFGEALGEQAPRRSNSCVGPRASAV</sequence>
<comment type="caution">
    <text evidence="2">The sequence shown here is derived from an EMBL/GenBank/DDBJ whole genome shotgun (WGS) entry which is preliminary data.</text>
</comment>
<feature type="non-terminal residue" evidence="2">
    <location>
        <position position="1"/>
    </location>
</feature>
<accession>A0A1Y2HIN6</accession>
<feature type="compositionally biased region" description="Basic and acidic residues" evidence="1">
    <location>
        <begin position="1"/>
        <end position="17"/>
    </location>
</feature>
<keyword evidence="3" id="KW-1185">Reference proteome</keyword>
<feature type="region of interest" description="Disordered" evidence="1">
    <location>
        <begin position="153"/>
        <end position="179"/>
    </location>
</feature>
<name>A0A1Y2HIN6_9FUNG</name>